<dbReference type="InterPro" id="IPR025974">
    <property type="entry name" value="Mif2/CENP-C_cupin"/>
</dbReference>
<sequence>MAPRSSAKVRELDYSSVGKSGRRTGITLREGKRDEHGMEEIDGMFSSPEKSPIKENGFNHHGNETTIGSDGMSMDEGNAPEPVDFLNGVNGGRASYIPPPAVRSPTKIGLAGSPRRTPNLRSSSPQEPTSSPSSNRRPASRQDASLARRSTNTSTSNHAQHSRNKTKGTKNPSEPNVTVEFSDTDESNQLNGNDNADNFDQTQDGTVNGSDAGNNTVMATQSSPDINESNVESPLADIRNTEHIKPTSKTRKTAPDKNRSRGAPTQDESEEPRPSQKRKGRGRPPKDRQAADDEGDQRPSKKAKTSDHRTQHADGPVDPELDRVVENYANRTGPLKGRSLYILKREMPTDNSITHTRSGRVSIRPLAYWRNERCVYGREEAPEGQRYPLSTIKEIIRTEEREPEKTRSGKRRSKKSKSRKNADQDSENEDEESFDPWEKEGGVLHGYIRKWDPEAQAGTEEEEVLDIAYAPSGIETRDVKGSAFRFAKLLSSSFLGSGIVELPPGGVKKPKNSKKMHMVFYVCHGRVQIDISGVQFSAGKGCVFQIPRGNYYSFANTHETDARLFFTQGCVPVENDSSTPGEDSKVEQPEPPAKGARATAGKGRPRGKQKTGGSKS</sequence>
<feature type="region of interest" description="Disordered" evidence="7">
    <location>
        <begin position="387"/>
        <end position="438"/>
    </location>
</feature>
<dbReference type="FunFam" id="2.60.120.10:FF:000033">
    <property type="entry name" value="Centromere protein C 1"/>
    <property type="match status" value="1"/>
</dbReference>
<evidence type="ECO:0000256" key="4">
    <source>
        <dbReference type="ARBA" id="ARBA00023242"/>
    </source>
</evidence>
<feature type="compositionally biased region" description="Polar residues" evidence="7">
    <location>
        <begin position="169"/>
        <end position="232"/>
    </location>
</feature>
<dbReference type="InterPro" id="IPR028929">
    <property type="entry name" value="Mif2_N"/>
</dbReference>
<keyword evidence="3" id="KW-0238">DNA-binding</keyword>
<feature type="compositionally biased region" description="Basic residues" evidence="7">
    <location>
        <begin position="408"/>
        <end position="419"/>
    </location>
</feature>
<dbReference type="InterPro" id="IPR014710">
    <property type="entry name" value="RmlC-like_jellyroll"/>
</dbReference>
<evidence type="ECO:0000256" key="5">
    <source>
        <dbReference type="ARBA" id="ARBA00057947"/>
    </source>
</evidence>
<protein>
    <recommendedName>
        <fullName evidence="6">CENP-C homolog</fullName>
    </recommendedName>
</protein>
<dbReference type="InterPro" id="IPR011051">
    <property type="entry name" value="RmlC_Cupin_sf"/>
</dbReference>
<dbReference type="GO" id="GO:0051455">
    <property type="term" value="P:spindle attachment to meiosis I kinetochore"/>
    <property type="evidence" value="ECO:0007669"/>
    <property type="project" value="TreeGrafter"/>
</dbReference>
<proteinExistence type="inferred from homology"/>
<dbReference type="OrthoDB" id="1939643at2759"/>
<comment type="function">
    <text evidence="5">Component of the kinetochore, a multiprotein complex that assembles on centromeric DNA and attaches chromosomes to spindle microtubules, mediating chromosome segregation and sister chromatid segregation during meiosis and mitosis. Component of the inner kinetochore constitutive centromere-associated network (CCAN), which serves as a structural platform for outer kinetochore assembly.</text>
</comment>
<comment type="caution">
    <text evidence="10">The sequence shown here is derived from an EMBL/GenBank/DDBJ whole genome shotgun (WGS) entry which is preliminary data.</text>
</comment>
<evidence type="ECO:0000313" key="10">
    <source>
        <dbReference type="EMBL" id="RJE17999.1"/>
    </source>
</evidence>
<dbReference type="Gene3D" id="2.60.120.10">
    <property type="entry name" value="Jelly Rolls"/>
    <property type="match status" value="1"/>
</dbReference>
<feature type="compositionally biased region" description="Basic and acidic residues" evidence="7">
    <location>
        <begin position="29"/>
        <end position="39"/>
    </location>
</feature>
<keyword evidence="4" id="KW-0539">Nucleus</keyword>
<feature type="region of interest" description="Disordered" evidence="7">
    <location>
        <begin position="574"/>
        <end position="616"/>
    </location>
</feature>
<feature type="region of interest" description="Disordered" evidence="7">
    <location>
        <begin position="1"/>
        <end position="323"/>
    </location>
</feature>
<dbReference type="Proteomes" id="UP000266188">
    <property type="component" value="Unassembled WGS sequence"/>
</dbReference>
<feature type="compositionally biased region" description="Basic and acidic residues" evidence="7">
    <location>
        <begin position="284"/>
        <end position="312"/>
    </location>
</feature>
<dbReference type="GO" id="GO:0005634">
    <property type="term" value="C:nucleus"/>
    <property type="evidence" value="ECO:0007669"/>
    <property type="project" value="UniProtKB-SubCell"/>
</dbReference>
<dbReference type="STRING" id="2070753.A0A3A2Z4M4"/>
<name>A0A3A2Z4M4_9EURO</name>
<evidence type="ECO:0000259" key="8">
    <source>
        <dbReference type="Pfam" id="PF11699"/>
    </source>
</evidence>
<dbReference type="Pfam" id="PF15624">
    <property type="entry name" value="Mif2_N"/>
    <property type="match status" value="1"/>
</dbReference>
<accession>A0A3A2Z4M4</accession>
<dbReference type="GO" id="GO:0051382">
    <property type="term" value="P:kinetochore assembly"/>
    <property type="evidence" value="ECO:0007669"/>
    <property type="project" value="InterPro"/>
</dbReference>
<dbReference type="AlphaFoldDB" id="A0A3A2Z4M4"/>
<dbReference type="PANTHER" id="PTHR16684">
    <property type="entry name" value="CENTROMERE PROTEIN C"/>
    <property type="match status" value="1"/>
</dbReference>
<comment type="subcellular location">
    <subcellularLocation>
        <location evidence="1">Nucleus</location>
    </subcellularLocation>
</comment>
<feature type="domain" description="Mif2 N-terminal" evidence="9">
    <location>
        <begin position="14"/>
        <end position="141"/>
    </location>
</feature>
<dbReference type="GO" id="GO:0000776">
    <property type="term" value="C:kinetochore"/>
    <property type="evidence" value="ECO:0007669"/>
    <property type="project" value="InterPro"/>
</dbReference>
<evidence type="ECO:0000256" key="3">
    <source>
        <dbReference type="ARBA" id="ARBA00023125"/>
    </source>
</evidence>
<evidence type="ECO:0000259" key="9">
    <source>
        <dbReference type="Pfam" id="PF15624"/>
    </source>
</evidence>
<dbReference type="PANTHER" id="PTHR16684:SF11">
    <property type="entry name" value="CENTROMERE PROTEIN C"/>
    <property type="match status" value="1"/>
</dbReference>
<dbReference type="GO" id="GO:0051315">
    <property type="term" value="P:attachment of mitotic spindle microtubules to kinetochore"/>
    <property type="evidence" value="ECO:0007669"/>
    <property type="project" value="TreeGrafter"/>
</dbReference>
<dbReference type="EMBL" id="MVGC01000649">
    <property type="protein sequence ID" value="RJE17999.1"/>
    <property type="molecule type" value="Genomic_DNA"/>
</dbReference>
<evidence type="ECO:0000256" key="2">
    <source>
        <dbReference type="ARBA" id="ARBA00010291"/>
    </source>
</evidence>
<evidence type="ECO:0000256" key="7">
    <source>
        <dbReference type="SAM" id="MobiDB-lite"/>
    </source>
</evidence>
<dbReference type="Pfam" id="PF11699">
    <property type="entry name" value="CENP-C_C"/>
    <property type="match status" value="1"/>
</dbReference>
<dbReference type="CDD" id="cd06993">
    <property type="entry name" value="cupin_CENP-C_C"/>
    <property type="match status" value="1"/>
</dbReference>
<dbReference type="GO" id="GO:0019237">
    <property type="term" value="F:centromeric DNA binding"/>
    <property type="evidence" value="ECO:0007669"/>
    <property type="project" value="InterPro"/>
</dbReference>
<feature type="compositionally biased region" description="Low complexity" evidence="7">
    <location>
        <begin position="122"/>
        <end position="137"/>
    </location>
</feature>
<feature type="compositionally biased region" description="Polar residues" evidence="7">
    <location>
        <begin position="148"/>
        <end position="159"/>
    </location>
</feature>
<feature type="compositionally biased region" description="Acidic residues" evidence="7">
    <location>
        <begin position="424"/>
        <end position="435"/>
    </location>
</feature>
<feature type="compositionally biased region" description="Basic and acidic residues" evidence="7">
    <location>
        <begin position="51"/>
        <end position="63"/>
    </location>
</feature>
<evidence type="ECO:0000256" key="6">
    <source>
        <dbReference type="ARBA" id="ARBA00075033"/>
    </source>
</evidence>
<feature type="compositionally biased region" description="Low complexity" evidence="7">
    <location>
        <begin position="593"/>
        <end position="602"/>
    </location>
</feature>
<organism evidence="10 11">
    <name type="scientific">Aspergillus sclerotialis</name>
    <dbReference type="NCBI Taxonomy" id="2070753"/>
    <lineage>
        <taxon>Eukaryota</taxon>
        <taxon>Fungi</taxon>
        <taxon>Dikarya</taxon>
        <taxon>Ascomycota</taxon>
        <taxon>Pezizomycotina</taxon>
        <taxon>Eurotiomycetes</taxon>
        <taxon>Eurotiomycetidae</taxon>
        <taxon>Eurotiales</taxon>
        <taxon>Aspergillaceae</taxon>
        <taxon>Aspergillus</taxon>
        <taxon>Aspergillus subgen. Polypaecilum</taxon>
    </lineage>
</organism>
<keyword evidence="11" id="KW-1185">Reference proteome</keyword>
<evidence type="ECO:0000313" key="11">
    <source>
        <dbReference type="Proteomes" id="UP000266188"/>
    </source>
</evidence>
<dbReference type="InterPro" id="IPR028386">
    <property type="entry name" value="CENP-C/Mif2/cnp3"/>
</dbReference>
<dbReference type="SUPFAM" id="SSF51182">
    <property type="entry name" value="RmlC-like cupins"/>
    <property type="match status" value="1"/>
</dbReference>
<comment type="similarity">
    <text evidence="2">Belongs to the CENP-C/MIF2 family.</text>
</comment>
<evidence type="ECO:0000256" key="1">
    <source>
        <dbReference type="ARBA" id="ARBA00004123"/>
    </source>
</evidence>
<feature type="domain" description="Mif2/CENP-C cupin" evidence="8">
    <location>
        <begin position="484"/>
        <end position="568"/>
    </location>
</feature>
<gene>
    <name evidence="10" type="ORF">PHISCL_09661</name>
</gene>
<reference evidence="11" key="1">
    <citation type="submission" date="2017-02" db="EMBL/GenBank/DDBJ databases">
        <authorList>
            <person name="Tafer H."/>
            <person name="Lopandic K."/>
        </authorList>
    </citation>
    <scope>NUCLEOTIDE SEQUENCE [LARGE SCALE GENOMIC DNA]</scope>
    <source>
        <strain evidence="11">CBS 366.77</strain>
    </source>
</reference>
<feature type="compositionally biased region" description="Basic and acidic residues" evidence="7">
    <location>
        <begin position="394"/>
        <end position="407"/>
    </location>
</feature>